<reference evidence="2" key="1">
    <citation type="submission" date="2023-07" db="EMBL/GenBank/DDBJ databases">
        <title>Identification of Pectobacterium versatile causing blackleg of potato from New York State with a whole genome sequencing approach.</title>
        <authorList>
            <person name="Ma X."/>
            <person name="Swingle B."/>
        </authorList>
    </citation>
    <scope>NUCLEOTIDE SEQUENCE [LARGE SCALE GENOMIC DNA]</scope>
    <source>
        <strain evidence="2">NY1588A</strain>
    </source>
</reference>
<evidence type="ECO:0000313" key="2">
    <source>
        <dbReference type="Proteomes" id="UP001194579"/>
    </source>
</evidence>
<dbReference type="RefSeq" id="WP_103808045.1">
    <property type="nucleotide sequence ID" value="NZ_BSWE01000003.1"/>
</dbReference>
<keyword evidence="2" id="KW-1185">Reference proteome</keyword>
<evidence type="ECO:0000313" key="1">
    <source>
        <dbReference type="EMBL" id="MBI0555735.1"/>
    </source>
</evidence>
<organism evidence="1 2">
    <name type="scientific">Pectobacterium parmentieri</name>
    <dbReference type="NCBI Taxonomy" id="1905730"/>
    <lineage>
        <taxon>Bacteria</taxon>
        <taxon>Pseudomonadati</taxon>
        <taxon>Pseudomonadota</taxon>
        <taxon>Gammaproteobacteria</taxon>
        <taxon>Enterobacterales</taxon>
        <taxon>Pectobacteriaceae</taxon>
        <taxon>Pectobacterium</taxon>
    </lineage>
</organism>
<sequence>MIKINFGIYLRENDIKEIDDENDRNTNVIDGVDILLKRFLSIANIIDNAKKGSTDWFLTGKSQKDAMKKKVISEGIITQNANSMMKSKLFNDYPIIVGKIWNDDKDYIICRNYMQSDINLFSYGICFSVGHQEIEKDYVIEILKVLIYELSPKIIKVETNDYTLEEHQVFPDRLSVGWMFYTDSIYDEKILDLGKQMHTMTKNGQAVGTLFLSKLNFFDGSDENDIALANALEITLANHGILPTFSTIF</sequence>
<protein>
    <recommendedName>
        <fullName evidence="3">Immunity protein 52 domain-containing protein</fullName>
    </recommendedName>
</protein>
<gene>
    <name evidence="1" type="ORF">F6Q06_14730</name>
</gene>
<dbReference type="EMBL" id="WABS01000029">
    <property type="protein sequence ID" value="MBI0555735.1"/>
    <property type="molecule type" value="Genomic_DNA"/>
</dbReference>
<evidence type="ECO:0008006" key="3">
    <source>
        <dbReference type="Google" id="ProtNLM"/>
    </source>
</evidence>
<dbReference type="Proteomes" id="UP001194579">
    <property type="component" value="Unassembled WGS sequence"/>
</dbReference>
<comment type="caution">
    <text evidence="1">The sequence shown here is derived from an EMBL/GenBank/DDBJ whole genome shotgun (WGS) entry which is preliminary data.</text>
</comment>
<name>A0ABS0S420_PECPM</name>
<accession>A0ABS0S420</accession>
<proteinExistence type="predicted"/>